<organism evidence="4 5">
    <name type="scientific">Chenopodium quinoa</name>
    <name type="common">Quinoa</name>
    <dbReference type="NCBI Taxonomy" id="63459"/>
    <lineage>
        <taxon>Eukaryota</taxon>
        <taxon>Viridiplantae</taxon>
        <taxon>Streptophyta</taxon>
        <taxon>Embryophyta</taxon>
        <taxon>Tracheophyta</taxon>
        <taxon>Spermatophyta</taxon>
        <taxon>Magnoliopsida</taxon>
        <taxon>eudicotyledons</taxon>
        <taxon>Gunneridae</taxon>
        <taxon>Pentapetalae</taxon>
        <taxon>Caryophyllales</taxon>
        <taxon>Chenopodiaceae</taxon>
        <taxon>Chenopodioideae</taxon>
        <taxon>Atripliceae</taxon>
        <taxon>Chenopodium</taxon>
    </lineage>
</organism>
<dbReference type="InterPro" id="IPR044520">
    <property type="entry name" value="ARF_GAP_AGD5/15"/>
</dbReference>
<dbReference type="Gene3D" id="1.10.220.150">
    <property type="entry name" value="Arf GTPase activating protein"/>
    <property type="match status" value="1"/>
</dbReference>
<evidence type="ECO:0000256" key="2">
    <source>
        <dbReference type="SAM" id="Phobius"/>
    </source>
</evidence>
<dbReference type="PROSITE" id="PS50115">
    <property type="entry name" value="ARFGAP"/>
    <property type="match status" value="1"/>
</dbReference>
<keyword evidence="1" id="KW-0863">Zinc-finger</keyword>
<protein>
    <recommendedName>
        <fullName evidence="3">Arf-GAP domain-containing protein</fullName>
    </recommendedName>
</protein>
<feature type="domain" description="Arf-GAP" evidence="3">
    <location>
        <begin position="249"/>
        <end position="316"/>
    </location>
</feature>
<dbReference type="PANTHER" id="PTHR46419:SF2">
    <property type="entry name" value="ADP-RIBOSYLATION FACTOR GTPASE-ACTIVATING PROTEIN AGD5"/>
    <property type="match status" value="1"/>
</dbReference>
<dbReference type="PRINTS" id="PR00405">
    <property type="entry name" value="REVINTRACTNG"/>
</dbReference>
<reference evidence="4" key="2">
    <citation type="submission" date="2021-03" db="UniProtKB">
        <authorList>
            <consortium name="EnsemblPlants"/>
        </authorList>
    </citation>
    <scope>IDENTIFICATION</scope>
</reference>
<keyword evidence="2" id="KW-1133">Transmembrane helix</keyword>
<dbReference type="Proteomes" id="UP000596660">
    <property type="component" value="Unplaced"/>
</dbReference>
<keyword evidence="5" id="KW-1185">Reference proteome</keyword>
<keyword evidence="1" id="KW-0479">Metal-binding</keyword>
<reference evidence="4" key="1">
    <citation type="journal article" date="2017" name="Nature">
        <title>The genome of Chenopodium quinoa.</title>
        <authorList>
            <person name="Jarvis D.E."/>
            <person name="Ho Y.S."/>
            <person name="Lightfoot D.J."/>
            <person name="Schmoeckel S.M."/>
            <person name="Li B."/>
            <person name="Borm T.J.A."/>
            <person name="Ohyanagi H."/>
            <person name="Mineta K."/>
            <person name="Michell C.T."/>
            <person name="Saber N."/>
            <person name="Kharbatia N.M."/>
            <person name="Rupper R.R."/>
            <person name="Sharp A.R."/>
            <person name="Dally N."/>
            <person name="Boughton B.A."/>
            <person name="Woo Y.H."/>
            <person name="Gao G."/>
            <person name="Schijlen E.G.W.M."/>
            <person name="Guo X."/>
            <person name="Momin A.A."/>
            <person name="Negrao S."/>
            <person name="Al-Babili S."/>
            <person name="Gehring C."/>
            <person name="Roessner U."/>
            <person name="Jung C."/>
            <person name="Murphy K."/>
            <person name="Arold S.T."/>
            <person name="Gojobori T."/>
            <person name="van der Linden C.G."/>
            <person name="van Loo E.N."/>
            <person name="Jellen E.N."/>
            <person name="Maughan P.J."/>
            <person name="Tester M."/>
        </authorList>
    </citation>
    <scope>NUCLEOTIDE SEQUENCE [LARGE SCALE GENOMIC DNA]</scope>
    <source>
        <strain evidence="4">cv. PI 614886</strain>
    </source>
</reference>
<evidence type="ECO:0000313" key="5">
    <source>
        <dbReference type="Proteomes" id="UP000596660"/>
    </source>
</evidence>
<evidence type="ECO:0000256" key="1">
    <source>
        <dbReference type="PROSITE-ProRule" id="PRU00288"/>
    </source>
</evidence>
<accession>A0A803MH64</accession>
<dbReference type="EnsemblPlants" id="AUR62029316-RA">
    <property type="protein sequence ID" value="AUR62029316-RA:cds"/>
    <property type="gene ID" value="AUR62029316"/>
</dbReference>
<dbReference type="SUPFAM" id="SSF57863">
    <property type="entry name" value="ArfGap/RecO-like zinc finger"/>
    <property type="match status" value="1"/>
</dbReference>
<sequence length="316" mass="35020">MVYKRMKLENKGYGLGTVLPRILQRPEEQQENVPEKTDKEHFMEEFIDLAETLDDEDEAVRFAGAGGVRFGASGVLLVMAVCRFDWWRRLRFFGSRLVVFAAGGLVRVAGAALVRLCWLELWVVWVAIVAGELHAFDIVNDLSLVEVLVDESLAEISTIQFSENPLVKSERIWTIHNCGMMREDKKGNSAIDVLLRVSRTTGPVWIWHSHACVEGKVTSAELPNFQMMVLLLGLVVCRVGCSNVGLPTVMVLEGLLKLPDNRECADCKTKGPRWASVNLGIFICMQCSGIHRSLGVHISKLDCLGDVGIVIGNAAI</sequence>
<evidence type="ECO:0000313" key="4">
    <source>
        <dbReference type="EnsemblPlants" id="AUR62029316-RA:cds"/>
    </source>
</evidence>
<feature type="transmembrane region" description="Helical" evidence="2">
    <location>
        <begin position="97"/>
        <end position="116"/>
    </location>
</feature>
<keyword evidence="2" id="KW-0812">Transmembrane</keyword>
<dbReference type="SMART" id="SM00105">
    <property type="entry name" value="ArfGap"/>
    <property type="match status" value="1"/>
</dbReference>
<dbReference type="InterPro" id="IPR037278">
    <property type="entry name" value="ARFGAP/RecO"/>
</dbReference>
<keyword evidence="2" id="KW-0472">Membrane</keyword>
<evidence type="ECO:0000259" key="3">
    <source>
        <dbReference type="PROSITE" id="PS50115"/>
    </source>
</evidence>
<dbReference type="PANTHER" id="PTHR46419">
    <property type="entry name" value="ADP-RIBOSYLATION FACTOR GTPASE-ACTIVATING PROTEIN AGD5"/>
    <property type="match status" value="1"/>
</dbReference>
<dbReference type="InterPro" id="IPR038508">
    <property type="entry name" value="ArfGAP_dom_sf"/>
</dbReference>
<dbReference type="Gramene" id="AUR62029316-RA">
    <property type="protein sequence ID" value="AUR62029316-RA:cds"/>
    <property type="gene ID" value="AUR62029316"/>
</dbReference>
<dbReference type="GO" id="GO:0005096">
    <property type="term" value="F:GTPase activator activity"/>
    <property type="evidence" value="ECO:0007669"/>
    <property type="project" value="InterPro"/>
</dbReference>
<dbReference type="AlphaFoldDB" id="A0A803MH64"/>
<dbReference type="GO" id="GO:0008270">
    <property type="term" value="F:zinc ion binding"/>
    <property type="evidence" value="ECO:0007669"/>
    <property type="project" value="UniProtKB-KW"/>
</dbReference>
<proteinExistence type="predicted"/>
<dbReference type="CDD" id="cd08204">
    <property type="entry name" value="ArfGap"/>
    <property type="match status" value="1"/>
</dbReference>
<dbReference type="Pfam" id="PF01412">
    <property type="entry name" value="ArfGap"/>
    <property type="match status" value="1"/>
</dbReference>
<dbReference type="InterPro" id="IPR001164">
    <property type="entry name" value="ArfGAP_dom"/>
</dbReference>
<name>A0A803MH64_CHEQI</name>
<keyword evidence="1" id="KW-0862">Zinc</keyword>